<name>A0AA38LZ41_9TREE</name>
<dbReference type="GO" id="GO:0015184">
    <property type="term" value="F:L-cystine transmembrane transporter activity"/>
    <property type="evidence" value="ECO:0007669"/>
    <property type="project" value="TreeGrafter"/>
</dbReference>
<dbReference type="AlphaFoldDB" id="A0AA38LZ41"/>
<dbReference type="Gene3D" id="1.20.1280.290">
    <property type="match status" value="2"/>
</dbReference>
<gene>
    <name evidence="9" type="ORF">MKK02DRAFT_40011</name>
</gene>
<feature type="region of interest" description="Disordered" evidence="7">
    <location>
        <begin position="125"/>
        <end position="156"/>
    </location>
</feature>
<evidence type="ECO:0000313" key="9">
    <source>
        <dbReference type="EMBL" id="KAI9639689.1"/>
    </source>
</evidence>
<feature type="transmembrane region" description="Helical" evidence="8">
    <location>
        <begin position="192"/>
        <end position="210"/>
    </location>
</feature>
<reference evidence="9" key="1">
    <citation type="journal article" date="2022" name="G3 (Bethesda)">
        <title>High quality genome of the basidiomycete yeast Dioszegia hungarica PDD-24b-2 isolated from cloud water.</title>
        <authorList>
            <person name="Jarrige D."/>
            <person name="Haridas S."/>
            <person name="Bleykasten-Grosshans C."/>
            <person name="Joly M."/>
            <person name="Nadalig T."/>
            <person name="Sancelme M."/>
            <person name="Vuilleumier S."/>
            <person name="Grigoriev I.V."/>
            <person name="Amato P."/>
            <person name="Bringel F."/>
        </authorList>
    </citation>
    <scope>NUCLEOTIDE SEQUENCE</scope>
    <source>
        <strain evidence="9">PDD-24b-2</strain>
    </source>
</reference>
<feature type="transmembrane region" description="Helical" evidence="8">
    <location>
        <begin position="46"/>
        <end position="68"/>
    </location>
</feature>
<protein>
    <submittedName>
        <fullName evidence="9">L-cystine transporter</fullName>
    </submittedName>
</protein>
<dbReference type="SMART" id="SM00679">
    <property type="entry name" value="CTNS"/>
    <property type="match status" value="2"/>
</dbReference>
<feature type="transmembrane region" description="Helical" evidence="8">
    <location>
        <begin position="6"/>
        <end position="25"/>
    </location>
</feature>
<dbReference type="Pfam" id="PF04193">
    <property type="entry name" value="PQ-loop"/>
    <property type="match status" value="2"/>
</dbReference>
<dbReference type="GO" id="GO:0000324">
    <property type="term" value="C:fungal-type vacuole"/>
    <property type="evidence" value="ECO:0007669"/>
    <property type="project" value="TreeGrafter"/>
</dbReference>
<proteinExistence type="predicted"/>
<feature type="transmembrane region" description="Helical" evidence="8">
    <location>
        <begin position="231"/>
        <end position="252"/>
    </location>
</feature>
<dbReference type="InterPro" id="IPR005282">
    <property type="entry name" value="LC_transporter"/>
</dbReference>
<evidence type="ECO:0000256" key="4">
    <source>
        <dbReference type="ARBA" id="ARBA00022737"/>
    </source>
</evidence>
<feature type="transmembrane region" description="Helical" evidence="8">
    <location>
        <begin position="88"/>
        <end position="108"/>
    </location>
</feature>
<evidence type="ECO:0000256" key="6">
    <source>
        <dbReference type="ARBA" id="ARBA00023136"/>
    </source>
</evidence>
<evidence type="ECO:0000256" key="7">
    <source>
        <dbReference type="SAM" id="MobiDB-lite"/>
    </source>
</evidence>
<dbReference type="RefSeq" id="XP_052949466.1">
    <property type="nucleotide sequence ID" value="XM_053090893.1"/>
</dbReference>
<sequence>MPFPWPALVSFLGIAYFLAWSLSFYPQILLNYRRKRTDGFSADFAYLNPLGFLALSLWNGGMLFSPLARRQYAARHEGHEPQVAGADLAFSAHALAISVIMFAQVFWYRRRTVEWLAAQAEDKSSGAGRVGDETEPLLSGETSGSGSGEKREKAQDPVVPSIPGQFALGGIILLSAASIGLLWAHKIEWLDWLYLISAIKLFISSVKWIPQIMLNWRLRRVEGMAIHGITMDLAGSVFSFAQLVISSIFVAHDPSGILANPAKLGLAGLAAFFDAILLAQKYVFFRTERTSLLGEL</sequence>
<dbReference type="Proteomes" id="UP001164286">
    <property type="component" value="Unassembled WGS sequence"/>
</dbReference>
<dbReference type="GeneID" id="77730098"/>
<evidence type="ECO:0000256" key="5">
    <source>
        <dbReference type="ARBA" id="ARBA00022989"/>
    </source>
</evidence>
<comment type="caution">
    <text evidence="9">The sequence shown here is derived from an EMBL/GenBank/DDBJ whole genome shotgun (WGS) entry which is preliminary data.</text>
</comment>
<evidence type="ECO:0000313" key="10">
    <source>
        <dbReference type="Proteomes" id="UP001164286"/>
    </source>
</evidence>
<evidence type="ECO:0000256" key="2">
    <source>
        <dbReference type="ARBA" id="ARBA00022448"/>
    </source>
</evidence>
<accession>A0AA38LZ41</accession>
<evidence type="ECO:0000256" key="3">
    <source>
        <dbReference type="ARBA" id="ARBA00022692"/>
    </source>
</evidence>
<dbReference type="GO" id="GO:0005774">
    <property type="term" value="C:vacuolar membrane"/>
    <property type="evidence" value="ECO:0007669"/>
    <property type="project" value="TreeGrafter"/>
</dbReference>
<comment type="subcellular location">
    <subcellularLocation>
        <location evidence="1">Endomembrane system</location>
        <topology evidence="1">Multi-pass membrane protein</topology>
    </subcellularLocation>
</comment>
<dbReference type="EMBL" id="JAKWFO010000001">
    <property type="protein sequence ID" value="KAI9639689.1"/>
    <property type="molecule type" value="Genomic_DNA"/>
</dbReference>
<dbReference type="PANTHER" id="PTHR13131">
    <property type="entry name" value="CYSTINOSIN"/>
    <property type="match status" value="1"/>
</dbReference>
<evidence type="ECO:0000256" key="8">
    <source>
        <dbReference type="SAM" id="Phobius"/>
    </source>
</evidence>
<keyword evidence="6 8" id="KW-0472">Membrane</keyword>
<evidence type="ECO:0000256" key="1">
    <source>
        <dbReference type="ARBA" id="ARBA00004127"/>
    </source>
</evidence>
<keyword evidence="10" id="KW-1185">Reference proteome</keyword>
<keyword evidence="5 8" id="KW-1133">Transmembrane helix</keyword>
<dbReference type="InterPro" id="IPR006603">
    <property type="entry name" value="PQ-loop_rpt"/>
</dbReference>
<keyword evidence="4" id="KW-0677">Repeat</keyword>
<feature type="transmembrane region" description="Helical" evidence="8">
    <location>
        <begin position="166"/>
        <end position="186"/>
    </location>
</feature>
<keyword evidence="3 8" id="KW-0812">Transmembrane</keyword>
<keyword evidence="2" id="KW-0813">Transport</keyword>
<dbReference type="PANTHER" id="PTHR13131:SF5">
    <property type="entry name" value="CYSTINOSIN"/>
    <property type="match status" value="1"/>
</dbReference>
<organism evidence="9 10">
    <name type="scientific">Dioszegia hungarica</name>
    <dbReference type="NCBI Taxonomy" id="4972"/>
    <lineage>
        <taxon>Eukaryota</taxon>
        <taxon>Fungi</taxon>
        <taxon>Dikarya</taxon>
        <taxon>Basidiomycota</taxon>
        <taxon>Agaricomycotina</taxon>
        <taxon>Tremellomycetes</taxon>
        <taxon>Tremellales</taxon>
        <taxon>Bulleribasidiaceae</taxon>
        <taxon>Dioszegia</taxon>
    </lineage>
</organism>
<dbReference type="GO" id="GO:0012505">
    <property type="term" value="C:endomembrane system"/>
    <property type="evidence" value="ECO:0007669"/>
    <property type="project" value="UniProtKB-SubCell"/>
</dbReference>
<feature type="transmembrane region" description="Helical" evidence="8">
    <location>
        <begin position="264"/>
        <end position="284"/>
    </location>
</feature>